<comment type="cofactor">
    <cofactor evidence="1">
        <name>Fe(2+)</name>
        <dbReference type="ChEBI" id="CHEBI:29033"/>
    </cofactor>
</comment>
<feature type="domain" description="TauD/TfdA-like" evidence="8">
    <location>
        <begin position="88"/>
        <end position="356"/>
    </location>
</feature>
<dbReference type="EMBL" id="LN890963">
    <property type="protein sequence ID" value="CUS14015.1"/>
    <property type="molecule type" value="Genomic_DNA"/>
</dbReference>
<dbReference type="Gene3D" id="3.60.130.10">
    <property type="entry name" value="Clavaminate synthase-like"/>
    <property type="match status" value="1"/>
</dbReference>
<dbReference type="GO" id="GO:0046872">
    <property type="term" value="F:metal ion binding"/>
    <property type="evidence" value="ECO:0007669"/>
    <property type="project" value="UniProtKB-KW"/>
</dbReference>
<evidence type="ECO:0000259" key="8">
    <source>
        <dbReference type="Pfam" id="PF02668"/>
    </source>
</evidence>
<dbReference type="Pfam" id="PF02668">
    <property type="entry name" value="TauD"/>
    <property type="match status" value="1"/>
</dbReference>
<comment type="similarity">
    <text evidence="2">Belongs to the TfdA dioxygenase family.</text>
</comment>
<evidence type="ECO:0000256" key="7">
    <source>
        <dbReference type="SAM" id="MobiDB-lite"/>
    </source>
</evidence>
<dbReference type="GO" id="GO:0016706">
    <property type="term" value="F:2-oxoglutarate-dependent dioxygenase activity"/>
    <property type="evidence" value="ECO:0007669"/>
    <property type="project" value="TreeGrafter"/>
</dbReference>
<feature type="region of interest" description="Disordered" evidence="7">
    <location>
        <begin position="1"/>
        <end position="26"/>
    </location>
</feature>
<reference evidence="9" key="1">
    <citation type="submission" date="2015-10" db="EMBL/GenBank/DDBJ databases">
        <authorList>
            <person name="Regsiter A."/>
            <person name="william w."/>
        </authorList>
    </citation>
    <scope>NUCLEOTIDE SEQUENCE</scope>
    <source>
        <strain evidence="9">Montdore</strain>
    </source>
</reference>
<evidence type="ECO:0000313" key="10">
    <source>
        <dbReference type="Proteomes" id="UP001412239"/>
    </source>
</evidence>
<name>A0A292Q4W7_9PEZI</name>
<dbReference type="SUPFAM" id="SSF51197">
    <property type="entry name" value="Clavaminate synthase-like"/>
    <property type="match status" value="1"/>
</dbReference>
<dbReference type="FunFam" id="3.60.130.10:FF:000003">
    <property type="entry name" value="Alpha-ketoglutarate-dependent taurine dioxygenase"/>
    <property type="match status" value="1"/>
</dbReference>
<organism evidence="9 10">
    <name type="scientific">Tuber aestivum</name>
    <name type="common">summer truffle</name>
    <dbReference type="NCBI Taxonomy" id="59557"/>
    <lineage>
        <taxon>Eukaryota</taxon>
        <taxon>Fungi</taxon>
        <taxon>Dikarya</taxon>
        <taxon>Ascomycota</taxon>
        <taxon>Pezizomycotina</taxon>
        <taxon>Pezizomycetes</taxon>
        <taxon>Pezizales</taxon>
        <taxon>Tuberaceae</taxon>
        <taxon>Tuber</taxon>
    </lineage>
</organism>
<dbReference type="InterPro" id="IPR051323">
    <property type="entry name" value="AtsK-like"/>
</dbReference>
<evidence type="ECO:0000313" key="9">
    <source>
        <dbReference type="EMBL" id="CUS14015.1"/>
    </source>
</evidence>
<keyword evidence="10" id="KW-1185">Reference proteome</keyword>
<protein>
    <recommendedName>
        <fullName evidence="8">TauD/TfdA-like domain-containing protein</fullName>
    </recommendedName>
</protein>
<evidence type="ECO:0000256" key="5">
    <source>
        <dbReference type="ARBA" id="ARBA00023002"/>
    </source>
</evidence>
<evidence type="ECO:0000256" key="6">
    <source>
        <dbReference type="ARBA" id="ARBA00023004"/>
    </source>
</evidence>
<feature type="region of interest" description="Disordered" evidence="7">
    <location>
        <begin position="358"/>
        <end position="396"/>
    </location>
</feature>
<sequence length="396" mass="44396">MAPLVVDAPTPQTANDGPGGEGTCLKKAPRFTPGYTVVEGETTDYKYEHLKPSFPNVSWPPLEEVPYSDKGLLGDPEYKHLLAEAADVFDYTPKIGTEIHGVNLKTLTDAQKNDLARLVAYRGVVFFRDQKDFEVEDQLELGRYWGPLHKHATTSIPRKVELDEVHVIYHDGNSLDQRALFAPAYLWHADVTYEIQPPSYTLLKILHGPPRGGGGDTLWSSQYAAYDVLSAPMQKYLEGLTALHSAEEQAVGSRAAGRPVRREPVITEHPLVRTHPVTGWKSLFVNPGFVKQIVGVPKMESDAILKYLNDVVVATQELHVRFRWEEHTVVIWDNRICNHTATYGFSPHMRHAIRVTPHGERPALDPNSRSQEEVLNEKTGRAPVDKNGARQSNYND</sequence>
<evidence type="ECO:0000256" key="2">
    <source>
        <dbReference type="ARBA" id="ARBA00005896"/>
    </source>
</evidence>
<dbReference type="AlphaFoldDB" id="A0A292Q4W7"/>
<evidence type="ECO:0000256" key="1">
    <source>
        <dbReference type="ARBA" id="ARBA00001954"/>
    </source>
</evidence>
<proteinExistence type="inferred from homology"/>
<dbReference type="PANTHER" id="PTHR30468:SF31">
    <property type="entry name" value="ALPHA-KETOGLUTARATE-DEPENDENT SULFONATE DIOXYGENASE-RELATED"/>
    <property type="match status" value="1"/>
</dbReference>
<dbReference type="Proteomes" id="UP001412239">
    <property type="component" value="Unassembled WGS sequence"/>
</dbReference>
<dbReference type="InterPro" id="IPR003819">
    <property type="entry name" value="TauD/TfdA-like"/>
</dbReference>
<keyword evidence="4" id="KW-0223">Dioxygenase</keyword>
<accession>A0A292Q4W7</accession>
<evidence type="ECO:0000256" key="4">
    <source>
        <dbReference type="ARBA" id="ARBA00022964"/>
    </source>
</evidence>
<dbReference type="InterPro" id="IPR042098">
    <property type="entry name" value="TauD-like_sf"/>
</dbReference>
<evidence type="ECO:0000256" key="3">
    <source>
        <dbReference type="ARBA" id="ARBA00022723"/>
    </source>
</evidence>
<dbReference type="PANTHER" id="PTHR30468">
    <property type="entry name" value="ALPHA-KETOGLUTARATE-DEPENDENT SULFONATE DIOXYGENASE"/>
    <property type="match status" value="1"/>
</dbReference>
<feature type="compositionally biased region" description="Basic and acidic residues" evidence="7">
    <location>
        <begin position="370"/>
        <end position="388"/>
    </location>
</feature>
<keyword evidence="3" id="KW-0479">Metal-binding</keyword>
<keyword evidence="6" id="KW-0408">Iron</keyword>
<gene>
    <name evidence="9" type="ORF">GSTUAT00001907001</name>
</gene>
<keyword evidence="5" id="KW-0560">Oxidoreductase</keyword>
<dbReference type="GO" id="GO:0005737">
    <property type="term" value="C:cytoplasm"/>
    <property type="evidence" value="ECO:0007669"/>
    <property type="project" value="TreeGrafter"/>
</dbReference>